<evidence type="ECO:0000256" key="13">
    <source>
        <dbReference type="ARBA" id="ARBA00023102"/>
    </source>
</evidence>
<comment type="catalytic activity">
    <reaction evidence="1 15">
        <text>1-(5-phospho-beta-D-ribosyl)-ATP + diphosphate = 5-phospho-alpha-D-ribose 1-diphosphate + ATP</text>
        <dbReference type="Rhea" id="RHEA:18473"/>
        <dbReference type="ChEBI" id="CHEBI:30616"/>
        <dbReference type="ChEBI" id="CHEBI:33019"/>
        <dbReference type="ChEBI" id="CHEBI:58017"/>
        <dbReference type="ChEBI" id="CHEBI:73183"/>
        <dbReference type="EC" id="2.4.2.17"/>
    </reaction>
</comment>
<dbReference type="InterPro" id="IPR024893">
    <property type="entry name" value="ATP_PRibTrfase_HisG_short"/>
</dbReference>
<evidence type="ECO:0000256" key="14">
    <source>
        <dbReference type="ARBA" id="ARBA00024861"/>
    </source>
</evidence>
<comment type="function">
    <text evidence="14 15">Catalyzes the condensation of ATP and 5-phosphoribose 1-diphosphate to form N'-(5'-phosphoribosyl)-ATP (PR-ATP). Has a crucial role in the pathway because the rate of histidine biosynthesis seems to be controlled primarily by regulation of HisG enzymatic activity.</text>
</comment>
<dbReference type="GO" id="GO:0005737">
    <property type="term" value="C:cytoplasm"/>
    <property type="evidence" value="ECO:0007669"/>
    <property type="project" value="UniProtKB-SubCell"/>
</dbReference>
<dbReference type="HAMAP" id="MF_01018">
    <property type="entry name" value="HisG_Short"/>
    <property type="match status" value="1"/>
</dbReference>
<dbReference type="OrthoDB" id="9801867at2"/>
<dbReference type="PANTHER" id="PTHR21403">
    <property type="entry name" value="ATP PHOSPHORIBOSYLTRANSFERASE ATP-PRTASE"/>
    <property type="match status" value="1"/>
</dbReference>
<dbReference type="GO" id="GO:0003879">
    <property type="term" value="F:ATP phosphoribosyltransferase activity"/>
    <property type="evidence" value="ECO:0007669"/>
    <property type="project" value="UniProtKB-UniRule"/>
</dbReference>
<evidence type="ECO:0000256" key="3">
    <source>
        <dbReference type="ARBA" id="ARBA00004667"/>
    </source>
</evidence>
<evidence type="ECO:0000256" key="9">
    <source>
        <dbReference type="ARBA" id="ARBA00022676"/>
    </source>
</evidence>
<comment type="caution">
    <text evidence="17">The sequence shown here is derived from an EMBL/GenBank/DDBJ whole genome shotgun (WGS) entry which is preliminary data.</text>
</comment>
<comment type="domain">
    <text evidence="15">Lacks the C-terminal regulatory region which is replaced by HisZ.</text>
</comment>
<evidence type="ECO:0000313" key="17">
    <source>
        <dbReference type="EMBL" id="RDU70628.1"/>
    </source>
</evidence>
<organism evidence="17 18">
    <name type="scientific">Helicobacter aurati</name>
    <dbReference type="NCBI Taxonomy" id="137778"/>
    <lineage>
        <taxon>Bacteria</taxon>
        <taxon>Pseudomonadati</taxon>
        <taxon>Campylobacterota</taxon>
        <taxon>Epsilonproteobacteria</taxon>
        <taxon>Campylobacterales</taxon>
        <taxon>Helicobacteraceae</taxon>
        <taxon>Helicobacter</taxon>
    </lineage>
</organism>
<sequence length="214" mass="24129">MLTIALPKGRIAKETLMLFSQVFQERFLFNDRKLILQTKDFTFLLVRNQDVPTYVHYGAADLGVVGLDVLEEKDDIEIVRLLNLGIGKCKVVLGSECGKPINYLKPRIRIATKMTNITQHFFSKRAIAVDVIKLYGSIELAPLVNLADGIVDIVETGTTMKQNNLQIDEVIMESSAYLIANVNSFFAKKQRILHLQDSFAKIINTSINDSLQNR</sequence>
<evidence type="ECO:0000256" key="15">
    <source>
        <dbReference type="HAMAP-Rule" id="MF_01018"/>
    </source>
</evidence>
<gene>
    <name evidence="15" type="primary">hisG</name>
    <name evidence="17" type="ORF">CQA66_07905</name>
</gene>
<dbReference type="SUPFAM" id="SSF53850">
    <property type="entry name" value="Periplasmic binding protein-like II"/>
    <property type="match status" value="1"/>
</dbReference>
<comment type="pathway">
    <text evidence="3 15">Amino-acid biosynthesis; L-histidine biosynthesis; L-histidine from 5-phospho-alpha-D-ribose 1-diphosphate: step 1/9.</text>
</comment>
<evidence type="ECO:0000259" key="16">
    <source>
        <dbReference type="Pfam" id="PF01634"/>
    </source>
</evidence>
<dbReference type="InterPro" id="IPR013820">
    <property type="entry name" value="ATP_PRibTrfase_cat"/>
</dbReference>
<evidence type="ECO:0000256" key="2">
    <source>
        <dbReference type="ARBA" id="ARBA00004496"/>
    </source>
</evidence>
<dbReference type="EMBL" id="NXLW01000018">
    <property type="protein sequence ID" value="RDU70628.1"/>
    <property type="molecule type" value="Genomic_DNA"/>
</dbReference>
<comment type="subcellular location">
    <subcellularLocation>
        <location evidence="2 15">Cytoplasm</location>
    </subcellularLocation>
</comment>
<keyword evidence="8 15" id="KW-0028">Amino-acid biosynthesis</keyword>
<dbReference type="PROSITE" id="PS01316">
    <property type="entry name" value="ATP_P_PHORIBOSYLTR"/>
    <property type="match status" value="1"/>
</dbReference>
<keyword evidence="18" id="KW-1185">Reference proteome</keyword>
<keyword evidence="9 15" id="KW-0328">Glycosyltransferase</keyword>
<evidence type="ECO:0000256" key="12">
    <source>
        <dbReference type="ARBA" id="ARBA00022840"/>
    </source>
</evidence>
<evidence type="ECO:0000256" key="4">
    <source>
        <dbReference type="ARBA" id="ARBA00009489"/>
    </source>
</evidence>
<reference evidence="17 18" key="1">
    <citation type="submission" date="2018-04" db="EMBL/GenBank/DDBJ databases">
        <title>Novel Campyloabacter and Helicobacter Species and Strains.</title>
        <authorList>
            <person name="Mannion A.J."/>
            <person name="Shen Z."/>
            <person name="Fox J.G."/>
        </authorList>
    </citation>
    <scope>NUCLEOTIDE SEQUENCE [LARGE SCALE GENOMIC DNA]</scope>
    <source>
        <strain evidence="17 18">MIT 97-5075</strain>
    </source>
</reference>
<protein>
    <recommendedName>
        <fullName evidence="6 15">ATP phosphoribosyltransferase</fullName>
        <shortName evidence="15">ATP-PRT</shortName>
        <shortName evidence="15">ATP-PRTase</shortName>
        <ecNumber evidence="6 15">2.4.2.17</ecNumber>
    </recommendedName>
</protein>
<dbReference type="Gene3D" id="3.40.190.10">
    <property type="entry name" value="Periplasmic binding protein-like II"/>
    <property type="match status" value="2"/>
</dbReference>
<keyword evidence="7 15" id="KW-0963">Cytoplasm</keyword>
<keyword evidence="11 15" id="KW-0547">Nucleotide-binding</keyword>
<evidence type="ECO:0000256" key="7">
    <source>
        <dbReference type="ARBA" id="ARBA00022490"/>
    </source>
</evidence>
<dbReference type="InterPro" id="IPR018198">
    <property type="entry name" value="ATP_PRibTrfase_CS"/>
</dbReference>
<keyword evidence="10 15" id="KW-0808">Transferase</keyword>
<dbReference type="NCBIfam" id="TIGR00070">
    <property type="entry name" value="hisG"/>
    <property type="match status" value="1"/>
</dbReference>
<dbReference type="GO" id="GO:0005524">
    <property type="term" value="F:ATP binding"/>
    <property type="evidence" value="ECO:0007669"/>
    <property type="project" value="UniProtKB-KW"/>
</dbReference>
<dbReference type="RefSeq" id="WP_104763106.1">
    <property type="nucleotide sequence ID" value="NZ_FZPM01000014.1"/>
</dbReference>
<evidence type="ECO:0000256" key="10">
    <source>
        <dbReference type="ARBA" id="ARBA00022679"/>
    </source>
</evidence>
<evidence type="ECO:0000256" key="8">
    <source>
        <dbReference type="ARBA" id="ARBA00022605"/>
    </source>
</evidence>
<dbReference type="EC" id="2.4.2.17" evidence="6 15"/>
<evidence type="ECO:0000313" key="18">
    <source>
        <dbReference type="Proteomes" id="UP000256424"/>
    </source>
</evidence>
<comment type="subunit">
    <text evidence="5 15">Heteromultimer composed of HisG and HisZ subunits.</text>
</comment>
<name>A0A3D8IZD4_9HELI</name>
<evidence type="ECO:0000256" key="1">
    <source>
        <dbReference type="ARBA" id="ARBA00000915"/>
    </source>
</evidence>
<dbReference type="Pfam" id="PF01634">
    <property type="entry name" value="HisG"/>
    <property type="match status" value="1"/>
</dbReference>
<dbReference type="AlphaFoldDB" id="A0A3D8IZD4"/>
<keyword evidence="12 15" id="KW-0067">ATP-binding</keyword>
<evidence type="ECO:0000256" key="5">
    <source>
        <dbReference type="ARBA" id="ARBA00011496"/>
    </source>
</evidence>
<dbReference type="CDD" id="cd13595">
    <property type="entry name" value="PBP2_HisGs"/>
    <property type="match status" value="1"/>
</dbReference>
<proteinExistence type="inferred from homology"/>
<evidence type="ECO:0000256" key="6">
    <source>
        <dbReference type="ARBA" id="ARBA00011946"/>
    </source>
</evidence>
<accession>A0A3D8IZD4</accession>
<evidence type="ECO:0000256" key="11">
    <source>
        <dbReference type="ARBA" id="ARBA00022741"/>
    </source>
</evidence>
<keyword evidence="13 15" id="KW-0368">Histidine biosynthesis</keyword>
<dbReference type="InterPro" id="IPR001348">
    <property type="entry name" value="ATP_PRibTrfase_HisG"/>
</dbReference>
<dbReference type="PANTHER" id="PTHR21403:SF8">
    <property type="entry name" value="ATP PHOSPHORIBOSYLTRANSFERASE"/>
    <property type="match status" value="1"/>
</dbReference>
<dbReference type="UniPathway" id="UPA00031">
    <property type="reaction ID" value="UER00006"/>
</dbReference>
<comment type="similarity">
    <text evidence="4 15">Belongs to the ATP phosphoribosyltransferase family. Short subfamily.</text>
</comment>
<feature type="domain" description="ATP phosphoribosyltransferase catalytic" evidence="16">
    <location>
        <begin position="47"/>
        <end position="198"/>
    </location>
</feature>
<dbReference type="Proteomes" id="UP000256424">
    <property type="component" value="Unassembled WGS sequence"/>
</dbReference>
<dbReference type="GO" id="GO:0000105">
    <property type="term" value="P:L-histidine biosynthetic process"/>
    <property type="evidence" value="ECO:0007669"/>
    <property type="project" value="UniProtKB-UniRule"/>
</dbReference>